<reference evidence="2 3" key="1">
    <citation type="submission" date="2018-02" db="EMBL/GenBank/DDBJ databases">
        <title>The genomes of Aspergillus section Nigri reveals drivers in fungal speciation.</title>
        <authorList>
            <consortium name="DOE Joint Genome Institute"/>
            <person name="Vesth T.C."/>
            <person name="Nybo J."/>
            <person name="Theobald S."/>
            <person name="Brandl J."/>
            <person name="Frisvad J.C."/>
            <person name="Nielsen K.F."/>
            <person name="Lyhne E.K."/>
            <person name="Kogle M.E."/>
            <person name="Kuo A."/>
            <person name="Riley R."/>
            <person name="Clum A."/>
            <person name="Nolan M."/>
            <person name="Lipzen A."/>
            <person name="Salamov A."/>
            <person name="Henrissat B."/>
            <person name="Wiebenga A."/>
            <person name="De vries R.P."/>
            <person name="Grigoriev I.V."/>
            <person name="Mortensen U.H."/>
            <person name="Andersen M.R."/>
            <person name="Baker S.E."/>
        </authorList>
    </citation>
    <scope>NUCLEOTIDE SEQUENCE [LARGE SCALE GENOMIC DNA]</scope>
    <source>
        <strain evidence="2 3">CBS 121057</strain>
    </source>
</reference>
<organism evidence="2 3">
    <name type="scientific">Aspergillus sclerotiicarbonarius (strain CBS 121057 / IBT 28362)</name>
    <dbReference type="NCBI Taxonomy" id="1448318"/>
    <lineage>
        <taxon>Eukaryota</taxon>
        <taxon>Fungi</taxon>
        <taxon>Dikarya</taxon>
        <taxon>Ascomycota</taxon>
        <taxon>Pezizomycotina</taxon>
        <taxon>Eurotiomycetes</taxon>
        <taxon>Eurotiomycetidae</taxon>
        <taxon>Eurotiales</taxon>
        <taxon>Aspergillaceae</taxon>
        <taxon>Aspergillus</taxon>
        <taxon>Aspergillus subgen. Circumdati</taxon>
    </lineage>
</organism>
<dbReference type="AlphaFoldDB" id="A0A319EC41"/>
<protein>
    <submittedName>
        <fullName evidence="2">Uncharacterized protein</fullName>
    </submittedName>
</protein>
<proteinExistence type="predicted"/>
<accession>A0A319EC41</accession>
<evidence type="ECO:0000256" key="1">
    <source>
        <dbReference type="SAM" id="MobiDB-lite"/>
    </source>
</evidence>
<name>A0A319EC41_ASPSB</name>
<evidence type="ECO:0000313" key="2">
    <source>
        <dbReference type="EMBL" id="PYI04048.1"/>
    </source>
</evidence>
<evidence type="ECO:0000313" key="3">
    <source>
        <dbReference type="Proteomes" id="UP000248423"/>
    </source>
</evidence>
<dbReference type="VEuPathDB" id="FungiDB:BO78DRAFT_388822"/>
<gene>
    <name evidence="2" type="ORF">BO78DRAFT_388822</name>
</gene>
<keyword evidence="3" id="KW-1185">Reference proteome</keyword>
<dbReference type="EMBL" id="KZ826373">
    <property type="protein sequence ID" value="PYI04048.1"/>
    <property type="molecule type" value="Genomic_DNA"/>
</dbReference>
<sequence length="170" mass="19132">MASVSNATRPNRRHDVQGPDGGFASLGTPYTAPHNPIFGVGYPGKYIMHAYFGWDFIWFGDSGLLCCLGGYFEDSYWLDKYYLEIVGYLTDGRYYTLISQIVSKFTSTTTSRNQTIPSLSSIHYIPTYPSTPYFQPTPCALQVALHAQLKIQETNKLSLSLTHPPTYIHK</sequence>
<feature type="region of interest" description="Disordered" evidence="1">
    <location>
        <begin position="1"/>
        <end position="20"/>
    </location>
</feature>
<dbReference type="Proteomes" id="UP000248423">
    <property type="component" value="Unassembled WGS sequence"/>
</dbReference>